<accession>A0A0F9PQ16</accession>
<comment type="caution">
    <text evidence="1">The sequence shown here is derived from an EMBL/GenBank/DDBJ whole genome shotgun (WGS) entry which is preliminary data.</text>
</comment>
<reference evidence="1" key="1">
    <citation type="journal article" date="2015" name="Nature">
        <title>Complex archaea that bridge the gap between prokaryotes and eukaryotes.</title>
        <authorList>
            <person name="Spang A."/>
            <person name="Saw J.H."/>
            <person name="Jorgensen S.L."/>
            <person name="Zaremba-Niedzwiedzka K."/>
            <person name="Martijn J."/>
            <person name="Lind A.E."/>
            <person name="van Eijk R."/>
            <person name="Schleper C."/>
            <person name="Guy L."/>
            <person name="Ettema T.J."/>
        </authorList>
    </citation>
    <scope>NUCLEOTIDE SEQUENCE</scope>
</reference>
<dbReference type="EMBL" id="LAZR01002699">
    <property type="protein sequence ID" value="KKN26712.1"/>
    <property type="molecule type" value="Genomic_DNA"/>
</dbReference>
<protein>
    <submittedName>
        <fullName evidence="1">Uncharacterized protein</fullName>
    </submittedName>
</protein>
<organism evidence="1">
    <name type="scientific">marine sediment metagenome</name>
    <dbReference type="NCBI Taxonomy" id="412755"/>
    <lineage>
        <taxon>unclassified sequences</taxon>
        <taxon>metagenomes</taxon>
        <taxon>ecological metagenomes</taxon>
    </lineage>
</organism>
<sequence length="152" mass="17495">MDRWTRTKECCENLTDEQVEFALVCMSDWLRLKNEFENAQLSVSDADVDHSSLLRRLLSGKPALPNPPPKCHSCPCYALAEGKPVEVMEVYDNPVIAPGRVSIEQNSQWEWHDKEKQILKHIPSGDLYTLKSIDNKGTKFDWHVLQKVQEET</sequence>
<gene>
    <name evidence="1" type="ORF">LCGC14_0871930</name>
</gene>
<dbReference type="AlphaFoldDB" id="A0A0F9PQ16"/>
<evidence type="ECO:0000313" key="1">
    <source>
        <dbReference type="EMBL" id="KKN26712.1"/>
    </source>
</evidence>
<name>A0A0F9PQ16_9ZZZZ</name>
<proteinExistence type="predicted"/>